<dbReference type="InterPro" id="IPR000089">
    <property type="entry name" value="Biotin_lipoyl"/>
</dbReference>
<dbReference type="Pfam" id="PF00364">
    <property type="entry name" value="Biotin_lipoyl"/>
    <property type="match status" value="1"/>
</dbReference>
<feature type="compositionally biased region" description="Basic and acidic residues" evidence="9">
    <location>
        <begin position="99"/>
        <end position="136"/>
    </location>
</feature>
<dbReference type="InterPro" id="IPR036625">
    <property type="entry name" value="E3-bd_dom_sf"/>
</dbReference>
<dbReference type="EMBL" id="BMFS01000002">
    <property type="protein sequence ID" value="GGG93509.1"/>
    <property type="molecule type" value="Genomic_DNA"/>
</dbReference>
<keyword evidence="13" id="KW-1185">Reference proteome</keyword>
<dbReference type="CDD" id="cd06849">
    <property type="entry name" value="lipoyl_domain"/>
    <property type="match status" value="1"/>
</dbReference>
<evidence type="ECO:0000256" key="5">
    <source>
        <dbReference type="ARBA" id="ARBA00023315"/>
    </source>
</evidence>
<keyword evidence="4 8" id="KW-0450">Lipoyl</keyword>
<feature type="compositionally biased region" description="Basic and acidic residues" evidence="9">
    <location>
        <begin position="192"/>
        <end position="203"/>
    </location>
</feature>
<dbReference type="InterPro" id="IPR023213">
    <property type="entry name" value="CAT-like_dom_sf"/>
</dbReference>
<evidence type="ECO:0000256" key="4">
    <source>
        <dbReference type="ARBA" id="ARBA00022823"/>
    </source>
</evidence>
<dbReference type="PANTHER" id="PTHR23151">
    <property type="entry name" value="DIHYDROLIPOAMIDE ACETYL/SUCCINYL-TRANSFERASE-RELATED"/>
    <property type="match status" value="1"/>
</dbReference>
<dbReference type="InterPro" id="IPR006257">
    <property type="entry name" value="LAT1"/>
</dbReference>
<comment type="similarity">
    <text evidence="1 8">Belongs to the 2-oxoacid dehydrogenase family.</text>
</comment>
<gene>
    <name evidence="12" type="ORF">GCM10007420_06250</name>
</gene>
<keyword evidence="12" id="KW-0670">Pyruvate</keyword>
<dbReference type="InterPro" id="IPR011053">
    <property type="entry name" value="Single_hybrid_motif"/>
</dbReference>
<dbReference type="Pfam" id="PF02817">
    <property type="entry name" value="E3_binding"/>
    <property type="match status" value="1"/>
</dbReference>
<dbReference type="SUPFAM" id="SSF52777">
    <property type="entry name" value="CoA-dependent acyltransferases"/>
    <property type="match status" value="1"/>
</dbReference>
<evidence type="ECO:0000256" key="1">
    <source>
        <dbReference type="ARBA" id="ARBA00007317"/>
    </source>
</evidence>
<dbReference type="PROSITE" id="PS00189">
    <property type="entry name" value="LIPOYL"/>
    <property type="match status" value="1"/>
</dbReference>
<evidence type="ECO:0000256" key="6">
    <source>
        <dbReference type="ARBA" id="ARBA00025211"/>
    </source>
</evidence>
<evidence type="ECO:0000313" key="12">
    <source>
        <dbReference type="EMBL" id="GGG93509.1"/>
    </source>
</evidence>
<feature type="region of interest" description="Disordered" evidence="9">
    <location>
        <begin position="192"/>
        <end position="213"/>
    </location>
</feature>
<proteinExistence type="inferred from homology"/>
<dbReference type="SUPFAM" id="SSF51230">
    <property type="entry name" value="Single hybrid motif"/>
    <property type="match status" value="1"/>
</dbReference>
<evidence type="ECO:0000256" key="3">
    <source>
        <dbReference type="ARBA" id="ARBA00022679"/>
    </source>
</evidence>
<dbReference type="NCBIfam" id="TIGR01349">
    <property type="entry name" value="PDHac_trf_mito"/>
    <property type="match status" value="1"/>
</dbReference>
<feature type="compositionally biased region" description="Low complexity" evidence="9">
    <location>
        <begin position="137"/>
        <end position="146"/>
    </location>
</feature>
<evidence type="ECO:0000256" key="8">
    <source>
        <dbReference type="RuleBase" id="RU361137"/>
    </source>
</evidence>
<evidence type="ECO:0000256" key="9">
    <source>
        <dbReference type="SAM" id="MobiDB-lite"/>
    </source>
</evidence>
<dbReference type="PANTHER" id="PTHR23151:SF90">
    <property type="entry name" value="DIHYDROLIPOYLLYSINE-RESIDUE ACETYLTRANSFERASE COMPONENT OF PYRUVATE DEHYDROGENASE COMPLEX, MITOCHONDRIAL-RELATED"/>
    <property type="match status" value="1"/>
</dbReference>
<dbReference type="RefSeq" id="WP_188451095.1">
    <property type="nucleotide sequence ID" value="NZ_BMFS01000002.1"/>
</dbReference>
<feature type="domain" description="Lipoyl-binding" evidence="10">
    <location>
        <begin position="2"/>
        <end position="78"/>
    </location>
</feature>
<dbReference type="SUPFAM" id="SSF47005">
    <property type="entry name" value="Peripheral subunit-binding domain of 2-oxo acid dehydrogenase complex"/>
    <property type="match status" value="1"/>
</dbReference>
<reference evidence="13" key="1">
    <citation type="journal article" date="2019" name="Int. J. Syst. Evol. Microbiol.">
        <title>The Global Catalogue of Microorganisms (GCM) 10K type strain sequencing project: providing services to taxonomists for standard genome sequencing and annotation.</title>
        <authorList>
            <consortium name="The Broad Institute Genomics Platform"/>
            <consortium name="The Broad Institute Genome Sequencing Center for Infectious Disease"/>
            <person name="Wu L."/>
            <person name="Ma J."/>
        </authorList>
    </citation>
    <scope>NUCLEOTIDE SEQUENCE [LARGE SCALE GENOMIC DNA]</scope>
    <source>
        <strain evidence="13">CGMCC 1.12766</strain>
    </source>
</reference>
<dbReference type="InterPro" id="IPR003016">
    <property type="entry name" value="2-oxoA_DH_lipoyl-BS"/>
</dbReference>
<evidence type="ECO:0000256" key="7">
    <source>
        <dbReference type="ARBA" id="ARBA00048370"/>
    </source>
</evidence>
<dbReference type="Gene3D" id="2.40.50.100">
    <property type="match status" value="1"/>
</dbReference>
<comment type="catalytic activity">
    <reaction evidence="7 8">
        <text>N(6)-[(R)-dihydrolipoyl]-L-lysyl-[protein] + acetyl-CoA = N(6)-[(R)-S(8)-acetyldihydrolipoyl]-L-lysyl-[protein] + CoA</text>
        <dbReference type="Rhea" id="RHEA:17017"/>
        <dbReference type="Rhea" id="RHEA-COMP:10475"/>
        <dbReference type="Rhea" id="RHEA-COMP:10478"/>
        <dbReference type="ChEBI" id="CHEBI:57287"/>
        <dbReference type="ChEBI" id="CHEBI:57288"/>
        <dbReference type="ChEBI" id="CHEBI:83100"/>
        <dbReference type="ChEBI" id="CHEBI:83111"/>
        <dbReference type="EC" id="2.3.1.12"/>
    </reaction>
</comment>
<dbReference type="InterPro" id="IPR045257">
    <property type="entry name" value="E2/Pdx1"/>
</dbReference>
<feature type="domain" description="Peripheral subunit-binding (PSBD)" evidence="11">
    <location>
        <begin position="152"/>
        <end position="189"/>
    </location>
</feature>
<dbReference type="PROSITE" id="PS50968">
    <property type="entry name" value="BIOTINYL_LIPOYL"/>
    <property type="match status" value="1"/>
</dbReference>
<comment type="cofactor">
    <cofactor evidence="8">
        <name>(R)-lipoate</name>
        <dbReference type="ChEBI" id="CHEBI:83088"/>
    </cofactor>
    <text evidence="8">Binds 1 lipoyl cofactor covalently.</text>
</comment>
<feature type="region of interest" description="Disordered" evidence="9">
    <location>
        <begin position="82"/>
        <end position="161"/>
    </location>
</feature>
<dbReference type="Gene3D" id="3.30.559.10">
    <property type="entry name" value="Chloramphenicol acetyltransferase-like domain"/>
    <property type="match status" value="1"/>
</dbReference>
<protein>
    <recommendedName>
        <fullName evidence="8">Acetyltransferase component of pyruvate dehydrogenase complex</fullName>
        <ecNumber evidence="8">2.3.1.12</ecNumber>
    </recommendedName>
</protein>
<dbReference type="EC" id="2.3.1.12" evidence="8"/>
<comment type="subunit">
    <text evidence="2">Forms a 24-polypeptide structural core with octahedral symmetry.</text>
</comment>
<dbReference type="InterPro" id="IPR001078">
    <property type="entry name" value="2-oxoacid_DH_actylTfrase"/>
</dbReference>
<dbReference type="Proteomes" id="UP000648722">
    <property type="component" value="Unassembled WGS sequence"/>
</dbReference>
<comment type="caution">
    <text evidence="12">The sequence shown here is derived from an EMBL/GenBank/DDBJ whole genome shotgun (WGS) entry which is preliminary data.</text>
</comment>
<comment type="function">
    <text evidence="6">The pyruvate dehydrogenase complex catalyzes the overall conversion of pyruvate to acetyl-CoA and CO(2). It contains multiple copies of three enzymatic components: pyruvate dehydrogenase (E1), dihydrolipoamide acetyltransferase (E2) and lipoamide dehydrogenase (E3).</text>
</comment>
<dbReference type="InterPro" id="IPR004167">
    <property type="entry name" value="PSBD"/>
</dbReference>
<evidence type="ECO:0000256" key="2">
    <source>
        <dbReference type="ARBA" id="ARBA00011484"/>
    </source>
</evidence>
<evidence type="ECO:0000313" key="13">
    <source>
        <dbReference type="Proteomes" id="UP000648722"/>
    </source>
</evidence>
<keyword evidence="5 8" id="KW-0012">Acyltransferase</keyword>
<dbReference type="PROSITE" id="PS51826">
    <property type="entry name" value="PSBD"/>
    <property type="match status" value="1"/>
</dbReference>
<evidence type="ECO:0000259" key="11">
    <source>
        <dbReference type="PROSITE" id="PS51826"/>
    </source>
</evidence>
<organism evidence="12 13">
    <name type="scientific">Glycocaulis albus</name>
    <dbReference type="NCBI Taxonomy" id="1382801"/>
    <lineage>
        <taxon>Bacteria</taxon>
        <taxon>Pseudomonadati</taxon>
        <taxon>Pseudomonadota</taxon>
        <taxon>Alphaproteobacteria</taxon>
        <taxon>Maricaulales</taxon>
        <taxon>Maricaulaceae</taxon>
        <taxon>Glycocaulis</taxon>
    </lineage>
</organism>
<dbReference type="Gene3D" id="4.10.320.10">
    <property type="entry name" value="E3-binding domain"/>
    <property type="match status" value="1"/>
</dbReference>
<accession>A0ABQ1XHD0</accession>
<dbReference type="Pfam" id="PF00198">
    <property type="entry name" value="2-oxoacid_dh"/>
    <property type="match status" value="1"/>
</dbReference>
<keyword evidence="3 8" id="KW-0808">Transferase</keyword>
<evidence type="ECO:0000259" key="10">
    <source>
        <dbReference type="PROSITE" id="PS50968"/>
    </source>
</evidence>
<sequence>MAIEVLMPALSPTMEEGTLSRWLVKEGDEVKSGDVIAEIETDKATMEVEAVDEGRVGKILVEGGTEGVKVNAVIAVLLEEGEDESAVKDVQSSASQKPAPKDEGKGKESKSSETPVERSESRGREQDNNEVPDRAKSASGSSSQKGEGSRLKASPLAKRMAEQEGLDLASLEGSGPNGRIVKRDIEAALKDGAPKAAKADSAPETKAAPAKTEPGKISVASLNLEEGTYEIVPLDGMRKTIARRMTASFRDVPHFPLSIDLELDALLKLRSELNAKAPEGVKVSVNDMLIRACALALTSVPESNASYTDEGLVMHKHADVAVAVAIDGGLITPVIKKAETKGLAKISEEMKDLAARARERKLKPEEFQGGTFSISNLGMMGIKSFASIINEPQGMILSVGAGEKRAVVKNDALAIATVMTITLTCDHRVVDGATGAKFLEALKPLVEDPVTMLL</sequence>
<name>A0ABQ1XHD0_9PROT</name>